<dbReference type="VEuPathDB" id="TriTrypDB:BSAL_08995"/>
<dbReference type="InterPro" id="IPR029063">
    <property type="entry name" value="SAM-dependent_MTases_sf"/>
</dbReference>
<evidence type="ECO:0000256" key="6">
    <source>
        <dbReference type="ARBA" id="ARBA00048612"/>
    </source>
</evidence>
<feature type="non-terminal residue" evidence="8">
    <location>
        <position position="217"/>
    </location>
</feature>
<dbReference type="GO" id="GO:0005739">
    <property type="term" value="C:mitochondrion"/>
    <property type="evidence" value="ECO:0007669"/>
    <property type="project" value="UniProtKB-SubCell"/>
</dbReference>
<comment type="similarity">
    <text evidence="2 7">Belongs to the NDUFAF7 family.</text>
</comment>
<dbReference type="SUPFAM" id="SSF53335">
    <property type="entry name" value="S-adenosyl-L-methionine-dependent methyltransferases"/>
    <property type="match status" value="1"/>
</dbReference>
<dbReference type="GO" id="GO:0032981">
    <property type="term" value="P:mitochondrial respiratory chain complex I assembly"/>
    <property type="evidence" value="ECO:0007669"/>
    <property type="project" value="TreeGrafter"/>
</dbReference>
<protein>
    <recommendedName>
        <fullName evidence="7">Protein arginine methyltransferase NDUFAF7</fullName>
        <ecNumber evidence="7">2.1.1.320</ecNumber>
    </recommendedName>
</protein>
<keyword evidence="3 7" id="KW-0489">Methyltransferase</keyword>
<reference evidence="9" key="1">
    <citation type="submission" date="2015-09" db="EMBL/GenBank/DDBJ databases">
        <authorList>
            <consortium name="Pathogen Informatics"/>
        </authorList>
    </citation>
    <scope>NUCLEOTIDE SEQUENCE [LARGE SCALE GENOMIC DNA]</scope>
    <source>
        <strain evidence="9">Lake Konstanz</strain>
    </source>
</reference>
<comment type="catalytic activity">
    <reaction evidence="6 7">
        <text>L-arginyl-[protein] + 2 S-adenosyl-L-methionine = N(omega),N(omega)'-dimethyl-L-arginyl-[protein] + 2 S-adenosyl-L-homocysteine + 2 H(+)</text>
        <dbReference type="Rhea" id="RHEA:48108"/>
        <dbReference type="Rhea" id="RHEA-COMP:10532"/>
        <dbReference type="Rhea" id="RHEA-COMP:11992"/>
        <dbReference type="ChEBI" id="CHEBI:15378"/>
        <dbReference type="ChEBI" id="CHEBI:29965"/>
        <dbReference type="ChEBI" id="CHEBI:57856"/>
        <dbReference type="ChEBI" id="CHEBI:59789"/>
        <dbReference type="ChEBI" id="CHEBI:88221"/>
        <dbReference type="EC" id="2.1.1.320"/>
    </reaction>
</comment>
<comment type="function">
    <text evidence="7">Arginine methyltransferase involved in the assembly or stability of mitochondrial NADH:ubiquinone oxidoreductase complex (complex I).</text>
</comment>
<comment type="subcellular location">
    <subcellularLocation>
        <location evidence="1 7">Mitochondrion</location>
    </subcellularLocation>
</comment>
<sequence>MFQRTQQRHWLRKTTAALASLNQSEMSTPDRATVNSANRKEFKTPLTIELESKMTAQGFYPVSQFMKECLTHPQHGYYSSKKQVIGSEKADFITAAEIPFFADVLAAWVVDCWQKMGTPRVLHLVELGPGRGTLMRNMLKQIKFSSPQFFHFVQVHLVDVGAARVEEQKKALAEYQTANQKIKWWMSLESIPFSMEPTIFIANEYFDALPVAQFRYT</sequence>
<dbReference type="GO" id="GO:0035243">
    <property type="term" value="F:protein-arginine omega-N symmetric methyltransferase activity"/>
    <property type="evidence" value="ECO:0007669"/>
    <property type="project" value="UniProtKB-EC"/>
</dbReference>
<evidence type="ECO:0000256" key="1">
    <source>
        <dbReference type="ARBA" id="ARBA00004173"/>
    </source>
</evidence>
<gene>
    <name evidence="8" type="ORF">BSAL_08995</name>
</gene>
<dbReference type="PANTHER" id="PTHR12049">
    <property type="entry name" value="PROTEIN ARGININE METHYLTRANSFERASE NDUFAF7, MITOCHONDRIAL"/>
    <property type="match status" value="1"/>
</dbReference>
<dbReference type="Gene3D" id="3.40.50.12710">
    <property type="match status" value="1"/>
</dbReference>
<dbReference type="InterPro" id="IPR038375">
    <property type="entry name" value="NDUFAF7_sf"/>
</dbReference>
<keyword evidence="4 7" id="KW-0808">Transferase</keyword>
<evidence type="ECO:0000256" key="2">
    <source>
        <dbReference type="ARBA" id="ARBA00005891"/>
    </source>
</evidence>
<dbReference type="InterPro" id="IPR003788">
    <property type="entry name" value="NDUFAF7"/>
</dbReference>
<evidence type="ECO:0000256" key="3">
    <source>
        <dbReference type="ARBA" id="ARBA00022603"/>
    </source>
</evidence>
<organism evidence="8 9">
    <name type="scientific">Bodo saltans</name>
    <name type="common">Flagellated protozoan</name>
    <dbReference type="NCBI Taxonomy" id="75058"/>
    <lineage>
        <taxon>Eukaryota</taxon>
        <taxon>Discoba</taxon>
        <taxon>Euglenozoa</taxon>
        <taxon>Kinetoplastea</taxon>
        <taxon>Metakinetoplastina</taxon>
        <taxon>Eubodonida</taxon>
        <taxon>Bodonidae</taxon>
        <taxon>Bodo</taxon>
    </lineage>
</organism>
<keyword evidence="9" id="KW-1185">Reference proteome</keyword>
<dbReference type="Proteomes" id="UP000051952">
    <property type="component" value="Unassembled WGS sequence"/>
</dbReference>
<proteinExistence type="inferred from homology"/>
<keyword evidence="5 7" id="KW-0496">Mitochondrion</keyword>
<dbReference type="OrthoDB" id="5595109at2759"/>
<name>A0A0S4JFK8_BODSA</name>
<dbReference type="OMA" id="CTRITHA"/>
<dbReference type="EC" id="2.1.1.320" evidence="7"/>
<evidence type="ECO:0000313" key="9">
    <source>
        <dbReference type="Proteomes" id="UP000051952"/>
    </source>
</evidence>
<evidence type="ECO:0000256" key="5">
    <source>
        <dbReference type="ARBA" id="ARBA00023128"/>
    </source>
</evidence>
<dbReference type="Pfam" id="PF02636">
    <property type="entry name" value="Methyltransf_28"/>
    <property type="match status" value="1"/>
</dbReference>
<evidence type="ECO:0000313" key="8">
    <source>
        <dbReference type="EMBL" id="CUG87172.1"/>
    </source>
</evidence>
<evidence type="ECO:0000256" key="4">
    <source>
        <dbReference type="ARBA" id="ARBA00022679"/>
    </source>
</evidence>
<dbReference type="EMBL" id="CYKH01001462">
    <property type="protein sequence ID" value="CUG87172.1"/>
    <property type="molecule type" value="Genomic_DNA"/>
</dbReference>
<dbReference type="AlphaFoldDB" id="A0A0S4JFK8"/>
<dbReference type="GO" id="GO:0032259">
    <property type="term" value="P:methylation"/>
    <property type="evidence" value="ECO:0007669"/>
    <property type="project" value="UniProtKB-KW"/>
</dbReference>
<accession>A0A0S4JFK8</accession>
<dbReference type="PANTHER" id="PTHR12049:SF7">
    <property type="entry name" value="PROTEIN ARGININE METHYLTRANSFERASE NDUFAF7, MITOCHONDRIAL"/>
    <property type="match status" value="1"/>
</dbReference>
<evidence type="ECO:0000256" key="7">
    <source>
        <dbReference type="RuleBase" id="RU364114"/>
    </source>
</evidence>